<dbReference type="Proteomes" id="UP000683925">
    <property type="component" value="Unassembled WGS sequence"/>
</dbReference>
<keyword evidence="6" id="KW-0175">Coiled coil</keyword>
<evidence type="ECO:0000256" key="1">
    <source>
        <dbReference type="ARBA" id="ARBA00004218"/>
    </source>
</evidence>
<dbReference type="PANTHER" id="PTHR46511:SF1">
    <property type="entry name" value="MORN REPEAT-CONTAINING PROTEIN 3"/>
    <property type="match status" value="1"/>
</dbReference>
<comment type="caution">
    <text evidence="7">The sequence shown here is derived from an EMBL/GenBank/DDBJ whole genome shotgun (WGS) entry which is preliminary data.</text>
</comment>
<evidence type="ECO:0000313" key="8">
    <source>
        <dbReference type="Proteomes" id="UP000683925"/>
    </source>
</evidence>
<dbReference type="InterPro" id="IPR052472">
    <property type="entry name" value="MORN3"/>
</dbReference>
<gene>
    <name evidence="7" type="ORF">POCTA_138.1.T0940080</name>
</gene>
<name>A0A8S1WI38_PAROT</name>
<protein>
    <recommendedName>
        <fullName evidence="4">MORN repeat-containing protein 3</fullName>
    </recommendedName>
</protein>
<dbReference type="InterPro" id="IPR003409">
    <property type="entry name" value="MORN"/>
</dbReference>
<evidence type="ECO:0000313" key="7">
    <source>
        <dbReference type="EMBL" id="CAD8189053.1"/>
    </source>
</evidence>
<sequence length="409" mass="48357">MGQAVSSNNPLDYKFDIPRPQFNRGELDHLKSNELESLSNLRIYTNLDIDDQGFNFDNINCFDFEEHSQGAGAYYYGQLDGGKRKGLGIQVYEEPSSGIKMAFGTFQNNLLEGYGLAIYHDKTYYHGEWKMGKCEGFGYYSTSYGDFYLGKWRGGEFISGIYRTSDFEYVGELSKGSFHGIGRCYYFDGAIVQGNWCYDQLEGFANHQFPNKDNYVGYYKKSLKHGKGILYENSEQKIYEGEFFFDHFHGVGKEIDKEKKQFISAVFRQGKPYKLYSKQTYQDEYNGEQEWILTEYDQNNQEVDRSLCVISDYNFELQLSQGGDNYEAIYKDNLNLNQRMDEILRKSEGYKEEHQKLEKRLKQLTILHQLQKWHYEQNQDRFPHHFRSQYQKFLQQEQQKQQQEQQIEQ</sequence>
<evidence type="ECO:0000256" key="4">
    <source>
        <dbReference type="ARBA" id="ARBA00039854"/>
    </source>
</evidence>
<evidence type="ECO:0000256" key="2">
    <source>
        <dbReference type="ARBA" id="ARBA00022737"/>
    </source>
</evidence>
<dbReference type="Pfam" id="PF02493">
    <property type="entry name" value="MORN"/>
    <property type="match status" value="5"/>
</dbReference>
<accession>A0A8S1WI38</accession>
<dbReference type="OMA" id="WHYEQNQ"/>
<dbReference type="AlphaFoldDB" id="A0A8S1WI38"/>
<dbReference type="GO" id="GO:0001669">
    <property type="term" value="C:acrosomal vesicle"/>
    <property type="evidence" value="ECO:0007669"/>
    <property type="project" value="UniProtKB-SubCell"/>
</dbReference>
<keyword evidence="2" id="KW-0677">Repeat</keyword>
<keyword evidence="8" id="KW-1185">Reference proteome</keyword>
<keyword evidence="3" id="KW-0968">Cytoplasmic vesicle</keyword>
<dbReference type="SMART" id="SM00698">
    <property type="entry name" value="MORN"/>
    <property type="match status" value="5"/>
</dbReference>
<feature type="coiled-coil region" evidence="6">
    <location>
        <begin position="333"/>
        <end position="367"/>
    </location>
</feature>
<reference evidence="7" key="1">
    <citation type="submission" date="2021-01" db="EMBL/GenBank/DDBJ databases">
        <authorList>
            <consortium name="Genoscope - CEA"/>
            <person name="William W."/>
        </authorList>
    </citation>
    <scope>NUCLEOTIDE SEQUENCE</scope>
</reference>
<dbReference type="PANTHER" id="PTHR46511">
    <property type="entry name" value="MORN REPEAT-CONTAINING PROTEIN 3"/>
    <property type="match status" value="1"/>
</dbReference>
<evidence type="ECO:0000256" key="6">
    <source>
        <dbReference type="SAM" id="Coils"/>
    </source>
</evidence>
<evidence type="ECO:0000256" key="3">
    <source>
        <dbReference type="ARBA" id="ARBA00023329"/>
    </source>
</evidence>
<dbReference type="OrthoDB" id="301584at2759"/>
<comment type="subcellular location">
    <subcellularLocation>
        <location evidence="1">Cytoplasmic vesicle</location>
        <location evidence="1">Secretory vesicle</location>
        <location evidence="1">Acrosome</location>
    </subcellularLocation>
</comment>
<dbReference type="EMBL" id="CAJJDP010000093">
    <property type="protein sequence ID" value="CAD8189053.1"/>
    <property type="molecule type" value="Genomic_DNA"/>
</dbReference>
<comment type="function">
    <text evidence="5">Assembles a suppression complex (suppresome) by tethering SIRT1 and MDM2 to regulate composite modifications of p53/TP53. Confers both deacetylation-mediated functional inactivation, by SIRT1, and ubiquitination-dependent degradation, by MDM2, of p53/TP53, promoting a proliferative and cell survival behaviors. May play a role in the regulation of spermatogenesis.</text>
</comment>
<evidence type="ECO:0000256" key="5">
    <source>
        <dbReference type="ARBA" id="ARBA00045851"/>
    </source>
</evidence>
<organism evidence="7 8">
    <name type="scientific">Paramecium octaurelia</name>
    <dbReference type="NCBI Taxonomy" id="43137"/>
    <lineage>
        <taxon>Eukaryota</taxon>
        <taxon>Sar</taxon>
        <taxon>Alveolata</taxon>
        <taxon>Ciliophora</taxon>
        <taxon>Intramacronucleata</taxon>
        <taxon>Oligohymenophorea</taxon>
        <taxon>Peniculida</taxon>
        <taxon>Parameciidae</taxon>
        <taxon>Paramecium</taxon>
    </lineage>
</organism>
<proteinExistence type="predicted"/>